<dbReference type="SMART" id="SM00176">
    <property type="entry name" value="RAN"/>
    <property type="match status" value="1"/>
</dbReference>
<evidence type="ECO:0000256" key="3">
    <source>
        <dbReference type="ARBA" id="ARBA00023134"/>
    </source>
</evidence>
<feature type="compositionally biased region" description="Acidic residues" evidence="5">
    <location>
        <begin position="309"/>
        <end position="343"/>
    </location>
</feature>
<organism evidence="6 7">
    <name type="scientific">Geranomyces variabilis</name>
    <dbReference type="NCBI Taxonomy" id="109894"/>
    <lineage>
        <taxon>Eukaryota</taxon>
        <taxon>Fungi</taxon>
        <taxon>Fungi incertae sedis</taxon>
        <taxon>Chytridiomycota</taxon>
        <taxon>Chytridiomycota incertae sedis</taxon>
        <taxon>Chytridiomycetes</taxon>
        <taxon>Spizellomycetales</taxon>
        <taxon>Powellomycetaceae</taxon>
        <taxon>Geranomyces</taxon>
    </lineage>
</organism>
<dbReference type="Proteomes" id="UP001212152">
    <property type="component" value="Unassembled WGS sequence"/>
</dbReference>
<dbReference type="PANTHER" id="PTHR47981:SF20">
    <property type="entry name" value="RAS-RELATED PROTEIN RAB-7A"/>
    <property type="match status" value="1"/>
</dbReference>
<gene>
    <name evidence="6" type="primary">RAB7</name>
    <name evidence="6" type="ORF">HDU87_006702</name>
</gene>
<keyword evidence="4" id="KW-0636">Prenylation</keyword>
<feature type="region of interest" description="Disordered" evidence="5">
    <location>
        <begin position="189"/>
        <end position="274"/>
    </location>
</feature>
<evidence type="ECO:0000256" key="5">
    <source>
        <dbReference type="SAM" id="MobiDB-lite"/>
    </source>
</evidence>
<dbReference type="GO" id="GO:0032889">
    <property type="term" value="P:regulation of vacuole fusion, non-autophagic"/>
    <property type="evidence" value="ECO:0007669"/>
    <property type="project" value="TreeGrafter"/>
</dbReference>
<feature type="compositionally biased region" description="Polar residues" evidence="5">
    <location>
        <begin position="253"/>
        <end position="266"/>
    </location>
</feature>
<dbReference type="NCBIfam" id="TIGR00231">
    <property type="entry name" value="small_GTP"/>
    <property type="match status" value="1"/>
</dbReference>
<dbReference type="SMART" id="SM00173">
    <property type="entry name" value="RAS"/>
    <property type="match status" value="1"/>
</dbReference>
<evidence type="ECO:0000256" key="4">
    <source>
        <dbReference type="ARBA" id="ARBA00023289"/>
    </source>
</evidence>
<sequence length="466" mass="50621">MARDLLKVVLLGDGSVGKTSLRNQFIHKRFADAYKATIGADFVSKDVETQDGRRVSMQIWDTAGQERFQSLGVAFYRGTDACILVYDVTKPDSTKNLVRWLSEFIRQADVQDPETFPFVLVGNKIDVVGRAVTKQHGQDLAVTLKKVCLEAGRRRRGSGALVPEAGPSETLLLDPPTLILDRPTGGLIRRRSNLSSSGMALRPGRTNRQFGVSRVAAGERSGIPPPTPSNSLHSQHHPSPSFMTSRAPESHAAGSSLSLRTPSRWSLHSGRGENWRDSMASRYSSYETASEFSEDDFATPLPPDSASSQEDDEVEAIETDEEEADEVTDDSENEDGEDGDAEWDSSQAASSAAVATESHGGEKIPSQSSLSSPTLSSTAAQPPALLRKQSSTGPSRDASLPLFEVSAKAGTRVDEIFAYIARNVRSPKYNFDIAADEPWDLDDSRGRRRAVKLSATKRSDRSSCAC</sequence>
<keyword evidence="4" id="KW-0449">Lipoprotein</keyword>
<evidence type="ECO:0000313" key="7">
    <source>
        <dbReference type="Proteomes" id="UP001212152"/>
    </source>
</evidence>
<dbReference type="AlphaFoldDB" id="A0AAD5XQD4"/>
<dbReference type="GO" id="GO:0000329">
    <property type="term" value="C:fungal-type vacuole membrane"/>
    <property type="evidence" value="ECO:0007669"/>
    <property type="project" value="TreeGrafter"/>
</dbReference>
<keyword evidence="2" id="KW-0547">Nucleotide-binding</keyword>
<dbReference type="InterPro" id="IPR027417">
    <property type="entry name" value="P-loop_NTPase"/>
</dbReference>
<dbReference type="PRINTS" id="PR00449">
    <property type="entry name" value="RASTRNSFRMNG"/>
</dbReference>
<dbReference type="PROSITE" id="PS51421">
    <property type="entry name" value="RAS"/>
    <property type="match status" value="1"/>
</dbReference>
<reference evidence="6" key="1">
    <citation type="submission" date="2020-05" db="EMBL/GenBank/DDBJ databases">
        <title>Phylogenomic resolution of chytrid fungi.</title>
        <authorList>
            <person name="Stajich J.E."/>
            <person name="Amses K."/>
            <person name="Simmons R."/>
            <person name="Seto K."/>
            <person name="Myers J."/>
            <person name="Bonds A."/>
            <person name="Quandt C.A."/>
            <person name="Barry K."/>
            <person name="Liu P."/>
            <person name="Grigoriev I."/>
            <person name="Longcore J.E."/>
            <person name="James T.Y."/>
        </authorList>
    </citation>
    <scope>NUCLEOTIDE SEQUENCE</scope>
    <source>
        <strain evidence="6">JEL0379</strain>
    </source>
</reference>
<proteinExistence type="inferred from homology"/>
<evidence type="ECO:0000256" key="1">
    <source>
        <dbReference type="ARBA" id="ARBA00006270"/>
    </source>
</evidence>
<dbReference type="InterPro" id="IPR005225">
    <property type="entry name" value="Small_GTP-bd"/>
</dbReference>
<evidence type="ECO:0000256" key="2">
    <source>
        <dbReference type="ARBA" id="ARBA00022741"/>
    </source>
</evidence>
<comment type="caution">
    <text evidence="6">The sequence shown here is derived from an EMBL/GenBank/DDBJ whole genome shotgun (WGS) entry which is preliminary data.</text>
</comment>
<accession>A0AAD5XQD4</accession>
<keyword evidence="3" id="KW-0342">GTP-binding</keyword>
<dbReference type="GO" id="GO:0005770">
    <property type="term" value="C:late endosome"/>
    <property type="evidence" value="ECO:0007669"/>
    <property type="project" value="TreeGrafter"/>
</dbReference>
<dbReference type="PANTHER" id="PTHR47981">
    <property type="entry name" value="RAB FAMILY"/>
    <property type="match status" value="1"/>
</dbReference>
<feature type="region of interest" description="Disordered" evidence="5">
    <location>
        <begin position="286"/>
        <end position="399"/>
    </location>
</feature>
<dbReference type="Gene3D" id="3.40.50.300">
    <property type="entry name" value="P-loop containing nucleotide triphosphate hydrolases"/>
    <property type="match status" value="1"/>
</dbReference>
<evidence type="ECO:0000313" key="6">
    <source>
        <dbReference type="EMBL" id="KAJ3183383.1"/>
    </source>
</evidence>
<dbReference type="GO" id="GO:0003924">
    <property type="term" value="F:GTPase activity"/>
    <property type="evidence" value="ECO:0007669"/>
    <property type="project" value="InterPro"/>
</dbReference>
<dbReference type="PROSITE" id="PS51419">
    <property type="entry name" value="RAB"/>
    <property type="match status" value="1"/>
</dbReference>
<feature type="compositionally biased region" description="Polar residues" evidence="5">
    <location>
        <begin position="229"/>
        <end position="244"/>
    </location>
</feature>
<dbReference type="PROSITE" id="PS51420">
    <property type="entry name" value="RHO"/>
    <property type="match status" value="1"/>
</dbReference>
<feature type="compositionally biased region" description="Low complexity" evidence="5">
    <location>
        <begin position="365"/>
        <end position="383"/>
    </location>
</feature>
<dbReference type="SMART" id="SM00175">
    <property type="entry name" value="RAB"/>
    <property type="match status" value="1"/>
</dbReference>
<dbReference type="SUPFAM" id="SSF52540">
    <property type="entry name" value="P-loop containing nucleoside triphosphate hydrolases"/>
    <property type="match status" value="1"/>
</dbReference>
<dbReference type="Pfam" id="PF00071">
    <property type="entry name" value="Ras"/>
    <property type="match status" value="1"/>
</dbReference>
<protein>
    <submittedName>
        <fullName evidence="6">Ras- protein Rab-7</fullName>
    </submittedName>
</protein>
<name>A0AAD5XQD4_9FUNG</name>
<feature type="compositionally biased region" description="Low complexity" evidence="5">
    <location>
        <begin position="344"/>
        <end position="358"/>
    </location>
</feature>
<dbReference type="SMART" id="SM00174">
    <property type="entry name" value="RHO"/>
    <property type="match status" value="1"/>
</dbReference>
<dbReference type="FunFam" id="3.40.50.300:FF:001447">
    <property type="entry name" value="Ras-related protein Rab-1B"/>
    <property type="match status" value="1"/>
</dbReference>
<keyword evidence="7" id="KW-1185">Reference proteome</keyword>
<comment type="similarity">
    <text evidence="1">Belongs to the small GTPase superfamily. Rab family.</text>
</comment>
<dbReference type="EMBL" id="JADGJQ010000006">
    <property type="protein sequence ID" value="KAJ3183383.1"/>
    <property type="molecule type" value="Genomic_DNA"/>
</dbReference>
<dbReference type="GO" id="GO:0005525">
    <property type="term" value="F:GTP binding"/>
    <property type="evidence" value="ECO:0007669"/>
    <property type="project" value="UniProtKB-KW"/>
</dbReference>
<dbReference type="InterPro" id="IPR001806">
    <property type="entry name" value="Small_GTPase"/>
</dbReference>